<protein>
    <submittedName>
        <fullName evidence="1">Uncharacterized protein</fullName>
    </submittedName>
</protein>
<accession>A0AAD5R7B2</accession>
<evidence type="ECO:0000313" key="1">
    <source>
        <dbReference type="EMBL" id="KAJ1371065.1"/>
    </source>
</evidence>
<proteinExistence type="predicted"/>
<name>A0AAD5R7B2_PARTN</name>
<dbReference type="AlphaFoldDB" id="A0AAD5R7B2"/>
<reference evidence="1" key="1">
    <citation type="submission" date="2021-06" db="EMBL/GenBank/DDBJ databases">
        <title>Parelaphostrongylus tenuis whole genome reference sequence.</title>
        <authorList>
            <person name="Garwood T.J."/>
            <person name="Larsen P.A."/>
            <person name="Fountain-Jones N.M."/>
            <person name="Garbe J.R."/>
            <person name="Macchietto M.G."/>
            <person name="Kania S.A."/>
            <person name="Gerhold R.W."/>
            <person name="Richards J.E."/>
            <person name="Wolf T.M."/>
        </authorList>
    </citation>
    <scope>NUCLEOTIDE SEQUENCE</scope>
    <source>
        <strain evidence="1">MNPRO001-30</strain>
        <tissue evidence="1">Meninges</tissue>
    </source>
</reference>
<keyword evidence="2" id="KW-1185">Reference proteome</keyword>
<dbReference type="Proteomes" id="UP001196413">
    <property type="component" value="Unassembled WGS sequence"/>
</dbReference>
<sequence length="54" mass="5846">MANFLTFSRVVPWQTARCTIAGSRLIAIGTEAVFSRPAVGRSVAVARLEVPNKE</sequence>
<organism evidence="1 2">
    <name type="scientific">Parelaphostrongylus tenuis</name>
    <name type="common">Meningeal worm</name>
    <dbReference type="NCBI Taxonomy" id="148309"/>
    <lineage>
        <taxon>Eukaryota</taxon>
        <taxon>Metazoa</taxon>
        <taxon>Ecdysozoa</taxon>
        <taxon>Nematoda</taxon>
        <taxon>Chromadorea</taxon>
        <taxon>Rhabditida</taxon>
        <taxon>Rhabditina</taxon>
        <taxon>Rhabditomorpha</taxon>
        <taxon>Strongyloidea</taxon>
        <taxon>Metastrongylidae</taxon>
        <taxon>Parelaphostrongylus</taxon>
    </lineage>
</organism>
<gene>
    <name evidence="1" type="ORF">KIN20_032936</name>
</gene>
<evidence type="ECO:0000313" key="2">
    <source>
        <dbReference type="Proteomes" id="UP001196413"/>
    </source>
</evidence>
<comment type="caution">
    <text evidence="1">The sequence shown here is derived from an EMBL/GenBank/DDBJ whole genome shotgun (WGS) entry which is preliminary data.</text>
</comment>
<dbReference type="EMBL" id="JAHQIW010006898">
    <property type="protein sequence ID" value="KAJ1371065.1"/>
    <property type="molecule type" value="Genomic_DNA"/>
</dbReference>